<dbReference type="PRINTS" id="PR00237">
    <property type="entry name" value="GPCRRHODOPSN"/>
</dbReference>
<evidence type="ECO:0000313" key="13">
    <source>
        <dbReference type="Proteomes" id="UP000070544"/>
    </source>
</evidence>
<organism evidence="12 13">
    <name type="scientific">Gonapodya prolifera (strain JEL478)</name>
    <name type="common">Monoblepharis prolifera</name>
    <dbReference type="NCBI Taxonomy" id="1344416"/>
    <lineage>
        <taxon>Eukaryota</taxon>
        <taxon>Fungi</taxon>
        <taxon>Fungi incertae sedis</taxon>
        <taxon>Chytridiomycota</taxon>
        <taxon>Chytridiomycota incertae sedis</taxon>
        <taxon>Monoblepharidomycetes</taxon>
        <taxon>Monoblepharidales</taxon>
        <taxon>Gonapodyaceae</taxon>
        <taxon>Gonapodya</taxon>
    </lineage>
</organism>
<feature type="transmembrane region" description="Helical" evidence="10">
    <location>
        <begin position="75"/>
        <end position="95"/>
    </location>
</feature>
<proteinExistence type="inferred from homology"/>
<sequence length="378" mass="41376">MGAESEWKAAMSSLDVTSQMDGADEDPATAHREHGSAWAFLSLHFAIGLSVLIAGSIASINFLGCKSIKKPLTILYLHLFFVDLLSSVVLVLALPKRLASRLLVIPSEGYCQFEGFLVGVSSYCELSTIACIALERYLAVVATERGKRLQSIPLYVIVSTDVWFLFSGLTRTALGRNIQPANTVFCRGDPLNIDQLDDILSFTDASIQVLSLCTIGFCYARIAAKVWTVLSSARLDGLNAKLGTSAAPTVERSRVLTVEFEHLELNTSTTPHPPTDQRRRPSNFVAVLHPSDLQKTFLSFVVAALALTLWLPVAVLITIETFPDAPPPGFIMFSSFAVLTHLHTLVDNVIVTAMDAQLRNELPRTLRWIGAPFFSRPN</sequence>
<dbReference type="GO" id="GO:0005886">
    <property type="term" value="C:plasma membrane"/>
    <property type="evidence" value="ECO:0007669"/>
    <property type="project" value="UniProtKB-SubCell"/>
</dbReference>
<comment type="similarity">
    <text evidence="9">Belongs to the G-protein coupled receptor 1 family.</text>
</comment>
<accession>A0A139AJA9</accession>
<keyword evidence="7 9" id="KW-0675">Receptor</keyword>
<evidence type="ECO:0000256" key="10">
    <source>
        <dbReference type="SAM" id="Phobius"/>
    </source>
</evidence>
<keyword evidence="13" id="KW-1185">Reference proteome</keyword>
<reference evidence="12 13" key="1">
    <citation type="journal article" date="2015" name="Genome Biol. Evol.">
        <title>Phylogenomic analyses indicate that early fungi evolved digesting cell walls of algal ancestors of land plants.</title>
        <authorList>
            <person name="Chang Y."/>
            <person name="Wang S."/>
            <person name="Sekimoto S."/>
            <person name="Aerts A.L."/>
            <person name="Choi C."/>
            <person name="Clum A."/>
            <person name="LaButti K.M."/>
            <person name="Lindquist E.A."/>
            <person name="Yee Ngan C."/>
            <person name="Ohm R.A."/>
            <person name="Salamov A.A."/>
            <person name="Grigoriev I.V."/>
            <person name="Spatafora J.W."/>
            <person name="Berbee M.L."/>
        </authorList>
    </citation>
    <scope>NUCLEOTIDE SEQUENCE [LARGE SCALE GENOMIC DNA]</scope>
    <source>
        <strain evidence="12 13">JEL478</strain>
    </source>
</reference>
<keyword evidence="4 10" id="KW-1133">Transmembrane helix</keyword>
<evidence type="ECO:0000313" key="12">
    <source>
        <dbReference type="EMBL" id="KXS16877.1"/>
    </source>
</evidence>
<evidence type="ECO:0000256" key="7">
    <source>
        <dbReference type="ARBA" id="ARBA00023170"/>
    </source>
</evidence>
<keyword evidence="5 9" id="KW-0297">G-protein coupled receptor</keyword>
<comment type="subcellular location">
    <subcellularLocation>
        <location evidence="1">Cell membrane</location>
        <topology evidence="1">Multi-pass membrane protein</topology>
    </subcellularLocation>
</comment>
<dbReference type="Proteomes" id="UP000070544">
    <property type="component" value="Unassembled WGS sequence"/>
</dbReference>
<dbReference type="Gene3D" id="1.20.1070.10">
    <property type="entry name" value="Rhodopsin 7-helix transmembrane proteins"/>
    <property type="match status" value="1"/>
</dbReference>
<dbReference type="GO" id="GO:0004930">
    <property type="term" value="F:G protein-coupled receptor activity"/>
    <property type="evidence" value="ECO:0007669"/>
    <property type="project" value="UniProtKB-KW"/>
</dbReference>
<dbReference type="PANTHER" id="PTHR24228">
    <property type="entry name" value="B2 BRADYKININ RECEPTOR/ANGIOTENSIN II RECEPTOR"/>
    <property type="match status" value="1"/>
</dbReference>
<evidence type="ECO:0000256" key="1">
    <source>
        <dbReference type="ARBA" id="ARBA00004651"/>
    </source>
</evidence>
<evidence type="ECO:0000259" key="11">
    <source>
        <dbReference type="PROSITE" id="PS50262"/>
    </source>
</evidence>
<dbReference type="InterPro" id="IPR017452">
    <property type="entry name" value="GPCR_Rhodpsn_7TM"/>
</dbReference>
<dbReference type="InterPro" id="IPR000276">
    <property type="entry name" value="GPCR_Rhodpsn"/>
</dbReference>
<dbReference type="PANTHER" id="PTHR24228:SF59">
    <property type="entry name" value="NEUROPEPTIDE RECEPTOR 15"/>
    <property type="match status" value="1"/>
</dbReference>
<gene>
    <name evidence="12" type="ORF">M427DRAFT_43393</name>
</gene>
<evidence type="ECO:0000256" key="5">
    <source>
        <dbReference type="ARBA" id="ARBA00023040"/>
    </source>
</evidence>
<evidence type="ECO:0000256" key="3">
    <source>
        <dbReference type="ARBA" id="ARBA00022692"/>
    </source>
</evidence>
<evidence type="ECO:0000256" key="6">
    <source>
        <dbReference type="ARBA" id="ARBA00023136"/>
    </source>
</evidence>
<feature type="transmembrane region" description="Helical" evidence="10">
    <location>
        <begin position="297"/>
        <end position="319"/>
    </location>
</feature>
<evidence type="ECO:0000256" key="2">
    <source>
        <dbReference type="ARBA" id="ARBA00022475"/>
    </source>
</evidence>
<dbReference type="SUPFAM" id="SSF81321">
    <property type="entry name" value="Family A G protein-coupled receptor-like"/>
    <property type="match status" value="1"/>
</dbReference>
<feature type="domain" description="G-protein coupled receptors family 1 profile" evidence="11">
    <location>
        <begin position="49"/>
        <end position="351"/>
    </location>
</feature>
<dbReference type="EMBL" id="KQ965750">
    <property type="protein sequence ID" value="KXS16877.1"/>
    <property type="molecule type" value="Genomic_DNA"/>
</dbReference>
<feature type="transmembrane region" description="Helical" evidence="10">
    <location>
        <begin position="331"/>
        <end position="354"/>
    </location>
</feature>
<evidence type="ECO:0000256" key="8">
    <source>
        <dbReference type="ARBA" id="ARBA00023224"/>
    </source>
</evidence>
<evidence type="ECO:0000256" key="4">
    <source>
        <dbReference type="ARBA" id="ARBA00022989"/>
    </source>
</evidence>
<keyword evidence="6 10" id="KW-0472">Membrane</keyword>
<feature type="transmembrane region" description="Helical" evidence="10">
    <location>
        <begin position="37"/>
        <end position="63"/>
    </location>
</feature>
<protein>
    <submittedName>
        <fullName evidence="12">Family A G protein-coupled receptor-like protein</fullName>
    </submittedName>
</protein>
<dbReference type="OrthoDB" id="10021141at2759"/>
<dbReference type="AlphaFoldDB" id="A0A139AJA9"/>
<dbReference type="PROSITE" id="PS00237">
    <property type="entry name" value="G_PROTEIN_RECEP_F1_1"/>
    <property type="match status" value="1"/>
</dbReference>
<keyword evidence="8 9" id="KW-0807">Transducer</keyword>
<dbReference type="PROSITE" id="PS50262">
    <property type="entry name" value="G_PROTEIN_RECEP_F1_2"/>
    <property type="match status" value="1"/>
</dbReference>
<dbReference type="CDD" id="cd00637">
    <property type="entry name" value="7tm_classA_rhodopsin-like"/>
    <property type="match status" value="1"/>
</dbReference>
<name>A0A139AJA9_GONPJ</name>
<keyword evidence="3 9" id="KW-0812">Transmembrane</keyword>
<evidence type="ECO:0000256" key="9">
    <source>
        <dbReference type="RuleBase" id="RU000688"/>
    </source>
</evidence>
<dbReference type="Pfam" id="PF00001">
    <property type="entry name" value="7tm_1"/>
    <property type="match status" value="1"/>
</dbReference>
<keyword evidence="2" id="KW-1003">Cell membrane</keyword>